<dbReference type="EMBL" id="CP039734">
    <property type="protein sequence ID" value="QIR75056.1"/>
    <property type="molecule type" value="Genomic_DNA"/>
</dbReference>
<sequence>MEMHIITHLKNAPWSIKLSLALFALFDSINVMYCFIAHAITLQFLAITSVQVILLYGVLMQIVWVRDVFVSLYTFLIPILMALIATTLLNTHYANLFFSIIIVNSLPLGALALLYIQPSNAWFGQTLSHKEESAMPWFAQWVIILIALGLGFITLVIDDKLAVPMTKADHLSHITSMAVKLTLFHLNQTFGLLCAWVILIVPVSFLLALWKNYHLLLTTRLMMIGIVFSLIFRDLAIKNLSASLYTSWIMIFFVHLFLASFLVYFSLSSGKKVRSYALEFFTCKKEI</sequence>
<accession>A0A6G9VQQ6</accession>
<organism evidence="1 2">
    <name type="scientific">Sulfurospirillum diekertiae</name>
    <dbReference type="NCBI Taxonomy" id="1854492"/>
    <lineage>
        <taxon>Bacteria</taxon>
        <taxon>Pseudomonadati</taxon>
        <taxon>Campylobacterota</taxon>
        <taxon>Epsilonproteobacteria</taxon>
        <taxon>Campylobacterales</taxon>
        <taxon>Sulfurospirillaceae</taxon>
        <taxon>Sulfurospirillum</taxon>
    </lineage>
</organism>
<evidence type="ECO:0000313" key="2">
    <source>
        <dbReference type="Proteomes" id="UP000502831"/>
    </source>
</evidence>
<protein>
    <submittedName>
        <fullName evidence="1">Uncharacterized protein</fullName>
    </submittedName>
</protein>
<gene>
    <name evidence="1" type="ORF">FA584_02025</name>
</gene>
<dbReference type="RefSeq" id="WP_167749184.1">
    <property type="nucleotide sequence ID" value="NZ_CP039734.2"/>
</dbReference>
<dbReference type="AlphaFoldDB" id="A0A6G9VQQ6"/>
<reference evidence="1 2" key="1">
    <citation type="journal article" date="2017" name="Environ. Sci. Technol.">
        <title>Organohalide Respiration with Chlorinated Ethenes under Low pH Conditions.</title>
        <authorList>
            <person name="Yang Y."/>
            <person name="Capiro N.L."/>
            <person name="Marcet T.F."/>
            <person name="Yan J."/>
            <person name="Pennell K.D."/>
            <person name="Loffler F.E."/>
        </authorList>
    </citation>
    <scope>NUCLEOTIDE SEQUENCE [LARGE SCALE GENOMIC DNA]</scope>
    <source>
        <strain evidence="1 2">ACSDCE</strain>
    </source>
</reference>
<evidence type="ECO:0000313" key="1">
    <source>
        <dbReference type="EMBL" id="QIR75056.1"/>
    </source>
</evidence>
<proteinExistence type="predicted"/>
<dbReference type="Proteomes" id="UP000502831">
    <property type="component" value="Chromosome"/>
</dbReference>
<name>A0A6G9VQQ6_9BACT</name>